<keyword evidence="2 6" id="KW-1003">Cell membrane</keyword>
<evidence type="ECO:0000256" key="5">
    <source>
        <dbReference type="ARBA" id="ARBA00023136"/>
    </source>
</evidence>
<keyword evidence="3 6" id="KW-0812">Transmembrane</keyword>
<dbReference type="PANTHER" id="PTHR12677:SF59">
    <property type="entry name" value="GOLGI APPARATUS MEMBRANE PROTEIN TVP38-RELATED"/>
    <property type="match status" value="1"/>
</dbReference>
<feature type="transmembrane region" description="Helical" evidence="6">
    <location>
        <begin position="186"/>
        <end position="206"/>
    </location>
</feature>
<dbReference type="InterPro" id="IPR032816">
    <property type="entry name" value="VTT_dom"/>
</dbReference>
<proteinExistence type="inferred from homology"/>
<sequence length="222" mass="24526">MNLRLFLKAFFFILIVGLLFYLNQSHLNFNAEDLQRFLASFGIMGPVVFVLLFSLRPFILFPASVLAVAGGLAFGPFLGPVVTYAGSIAGALLSFLFIRRIGSKKPLKKHGEKRKLLQKRIEENGFFYIVSLRIIPVINFDLVSYLSALSKVKLKTYLSATMLGIIPGTIAFNLLGASIADLTPGLMAATAAVFAVALSIPIYVRYQLQKKNLNMEDVTEEK</sequence>
<organism evidence="8 9">
    <name type="scientific">Alkalicoccus halolimnae</name>
    <dbReference type="NCBI Taxonomy" id="1667239"/>
    <lineage>
        <taxon>Bacteria</taxon>
        <taxon>Bacillati</taxon>
        <taxon>Bacillota</taxon>
        <taxon>Bacilli</taxon>
        <taxon>Bacillales</taxon>
        <taxon>Bacillaceae</taxon>
        <taxon>Alkalicoccus</taxon>
    </lineage>
</organism>
<evidence type="ECO:0000256" key="3">
    <source>
        <dbReference type="ARBA" id="ARBA00022692"/>
    </source>
</evidence>
<accession>A0AAJ8N0V5</accession>
<dbReference type="Pfam" id="PF09335">
    <property type="entry name" value="VTT_dom"/>
    <property type="match status" value="1"/>
</dbReference>
<evidence type="ECO:0000256" key="2">
    <source>
        <dbReference type="ARBA" id="ARBA00022475"/>
    </source>
</evidence>
<dbReference type="Proteomes" id="UP000321816">
    <property type="component" value="Chromosome"/>
</dbReference>
<comment type="subcellular location">
    <subcellularLocation>
        <location evidence="1 6">Cell membrane</location>
        <topology evidence="1 6">Multi-pass membrane protein</topology>
    </subcellularLocation>
</comment>
<evidence type="ECO:0000256" key="6">
    <source>
        <dbReference type="RuleBase" id="RU366058"/>
    </source>
</evidence>
<feature type="transmembrane region" description="Helical" evidence="6">
    <location>
        <begin position="5"/>
        <end position="22"/>
    </location>
</feature>
<dbReference type="RefSeq" id="WP_187254421.1">
    <property type="nucleotide sequence ID" value="NZ_CP144914.1"/>
</dbReference>
<reference evidence="8 9" key="1">
    <citation type="submission" date="2024-01" db="EMBL/GenBank/DDBJ databases">
        <title>Complete Genome Sequence of Alkalicoccus halolimnae BZ-SZ-XJ29T, a Moderately Halophilic Bacterium Isolated from a Salt Lake.</title>
        <authorList>
            <person name="Zhao B."/>
        </authorList>
    </citation>
    <scope>NUCLEOTIDE SEQUENCE [LARGE SCALE GENOMIC DNA]</scope>
    <source>
        <strain evidence="8 9">BZ-SZ-XJ29</strain>
    </source>
</reference>
<dbReference type="GO" id="GO:0005886">
    <property type="term" value="C:plasma membrane"/>
    <property type="evidence" value="ECO:0007669"/>
    <property type="project" value="UniProtKB-SubCell"/>
</dbReference>
<gene>
    <name evidence="8" type="ORF">FTX54_008455</name>
</gene>
<keyword evidence="9" id="KW-1185">Reference proteome</keyword>
<feature type="transmembrane region" description="Helical" evidence="6">
    <location>
        <begin position="81"/>
        <end position="98"/>
    </location>
</feature>
<dbReference type="KEGG" id="ahal:FTX54_008455"/>
<feature type="transmembrane region" description="Helical" evidence="6">
    <location>
        <begin position="58"/>
        <end position="75"/>
    </location>
</feature>
<evidence type="ECO:0000259" key="7">
    <source>
        <dbReference type="Pfam" id="PF09335"/>
    </source>
</evidence>
<comment type="similarity">
    <text evidence="6">Belongs to the TVP38/TMEM64 family.</text>
</comment>
<evidence type="ECO:0000313" key="8">
    <source>
        <dbReference type="EMBL" id="WWD78473.1"/>
    </source>
</evidence>
<evidence type="ECO:0000313" key="9">
    <source>
        <dbReference type="Proteomes" id="UP000321816"/>
    </source>
</evidence>
<dbReference type="AlphaFoldDB" id="A0AAJ8N0V5"/>
<dbReference type="InterPro" id="IPR015414">
    <property type="entry name" value="TMEM64"/>
</dbReference>
<dbReference type="PANTHER" id="PTHR12677">
    <property type="entry name" value="GOLGI APPARATUS MEMBRANE PROTEIN TVP38-RELATED"/>
    <property type="match status" value="1"/>
</dbReference>
<protein>
    <recommendedName>
        <fullName evidence="6">TVP38/TMEM64 family membrane protein</fullName>
    </recommendedName>
</protein>
<feature type="transmembrane region" description="Helical" evidence="6">
    <location>
        <begin position="157"/>
        <end position="180"/>
    </location>
</feature>
<feature type="transmembrane region" description="Helical" evidence="6">
    <location>
        <begin position="34"/>
        <end position="53"/>
    </location>
</feature>
<evidence type="ECO:0000256" key="4">
    <source>
        <dbReference type="ARBA" id="ARBA00022989"/>
    </source>
</evidence>
<evidence type="ECO:0000256" key="1">
    <source>
        <dbReference type="ARBA" id="ARBA00004651"/>
    </source>
</evidence>
<keyword evidence="5 6" id="KW-0472">Membrane</keyword>
<feature type="domain" description="VTT" evidence="7">
    <location>
        <begin position="61"/>
        <end position="177"/>
    </location>
</feature>
<keyword evidence="4 6" id="KW-1133">Transmembrane helix</keyword>
<name>A0AAJ8N0V5_9BACI</name>
<dbReference type="EMBL" id="CP144914">
    <property type="protein sequence ID" value="WWD78473.1"/>
    <property type="molecule type" value="Genomic_DNA"/>
</dbReference>